<accession>A0A517T641</accession>
<dbReference type="Pfam" id="PF13377">
    <property type="entry name" value="Peripla_BP_3"/>
    <property type="match status" value="1"/>
</dbReference>
<dbReference type="Proteomes" id="UP000319976">
    <property type="component" value="Chromosome"/>
</dbReference>
<evidence type="ECO:0000256" key="3">
    <source>
        <dbReference type="ARBA" id="ARBA00023163"/>
    </source>
</evidence>
<reference evidence="5 6" key="1">
    <citation type="submission" date="2019-02" db="EMBL/GenBank/DDBJ databases">
        <title>Deep-cultivation of Planctomycetes and their phenomic and genomic characterization uncovers novel biology.</title>
        <authorList>
            <person name="Wiegand S."/>
            <person name="Jogler M."/>
            <person name="Boedeker C."/>
            <person name="Pinto D."/>
            <person name="Vollmers J."/>
            <person name="Rivas-Marin E."/>
            <person name="Kohn T."/>
            <person name="Peeters S.H."/>
            <person name="Heuer A."/>
            <person name="Rast P."/>
            <person name="Oberbeckmann S."/>
            <person name="Bunk B."/>
            <person name="Jeske O."/>
            <person name="Meyerdierks A."/>
            <person name="Storesund J.E."/>
            <person name="Kallscheuer N."/>
            <person name="Luecker S."/>
            <person name="Lage O.M."/>
            <person name="Pohl T."/>
            <person name="Merkel B.J."/>
            <person name="Hornburger P."/>
            <person name="Mueller R.-W."/>
            <person name="Bruemmer F."/>
            <person name="Labrenz M."/>
            <person name="Spormann A.M."/>
            <person name="Op den Camp H."/>
            <person name="Overmann J."/>
            <person name="Amann R."/>
            <person name="Jetten M.S.M."/>
            <person name="Mascher T."/>
            <person name="Medema M.H."/>
            <person name="Devos D.P."/>
            <person name="Kaster A.-K."/>
            <person name="Ovreas L."/>
            <person name="Rohde M."/>
            <person name="Galperin M.Y."/>
            <person name="Jogler C."/>
        </authorList>
    </citation>
    <scope>NUCLEOTIDE SEQUENCE [LARGE SCALE GENOMIC DNA]</scope>
    <source>
        <strain evidence="5 6">V22</strain>
    </source>
</reference>
<dbReference type="OrthoDB" id="9784962at2"/>
<dbReference type="AlphaFoldDB" id="A0A517T641"/>
<keyword evidence="3" id="KW-0804">Transcription</keyword>
<dbReference type="SUPFAM" id="SSF53822">
    <property type="entry name" value="Periplasmic binding protein-like I"/>
    <property type="match status" value="1"/>
</dbReference>
<dbReference type="KEGG" id="chya:V22_10550"/>
<dbReference type="Gene3D" id="1.10.260.40">
    <property type="entry name" value="lambda repressor-like DNA-binding domains"/>
    <property type="match status" value="1"/>
</dbReference>
<dbReference type="GO" id="GO:0003700">
    <property type="term" value="F:DNA-binding transcription factor activity"/>
    <property type="evidence" value="ECO:0007669"/>
    <property type="project" value="TreeGrafter"/>
</dbReference>
<proteinExistence type="predicted"/>
<dbReference type="InterPro" id="IPR028082">
    <property type="entry name" value="Peripla_BP_I"/>
</dbReference>
<dbReference type="SMART" id="SM00354">
    <property type="entry name" value="HTH_LACI"/>
    <property type="match status" value="1"/>
</dbReference>
<keyword evidence="6" id="KW-1185">Reference proteome</keyword>
<dbReference type="Gene3D" id="3.40.50.2300">
    <property type="match status" value="2"/>
</dbReference>
<evidence type="ECO:0000313" key="5">
    <source>
        <dbReference type="EMBL" id="QDT63830.1"/>
    </source>
</evidence>
<dbReference type="PROSITE" id="PS50932">
    <property type="entry name" value="HTH_LACI_2"/>
    <property type="match status" value="1"/>
</dbReference>
<dbReference type="InterPro" id="IPR000843">
    <property type="entry name" value="HTH_LacI"/>
</dbReference>
<organism evidence="5 6">
    <name type="scientific">Calycomorphotria hydatis</name>
    <dbReference type="NCBI Taxonomy" id="2528027"/>
    <lineage>
        <taxon>Bacteria</taxon>
        <taxon>Pseudomonadati</taxon>
        <taxon>Planctomycetota</taxon>
        <taxon>Planctomycetia</taxon>
        <taxon>Planctomycetales</taxon>
        <taxon>Planctomycetaceae</taxon>
        <taxon>Calycomorphotria</taxon>
    </lineage>
</organism>
<dbReference type="Pfam" id="PF00356">
    <property type="entry name" value="LacI"/>
    <property type="match status" value="1"/>
</dbReference>
<keyword evidence="2" id="KW-0238">DNA-binding</keyword>
<dbReference type="CDD" id="cd06267">
    <property type="entry name" value="PBP1_LacI_sugar_binding-like"/>
    <property type="match status" value="1"/>
</dbReference>
<dbReference type="SUPFAM" id="SSF47413">
    <property type="entry name" value="lambda repressor-like DNA-binding domains"/>
    <property type="match status" value="1"/>
</dbReference>
<protein>
    <submittedName>
        <fullName evidence="5">HTH-type transcriptional repressor CytR</fullName>
    </submittedName>
</protein>
<dbReference type="PANTHER" id="PTHR30146:SF109">
    <property type="entry name" value="HTH-TYPE TRANSCRIPTIONAL REGULATOR GALS"/>
    <property type="match status" value="1"/>
</dbReference>
<dbReference type="InterPro" id="IPR010982">
    <property type="entry name" value="Lambda_DNA-bd_dom_sf"/>
</dbReference>
<dbReference type="EMBL" id="CP036316">
    <property type="protein sequence ID" value="QDT63830.1"/>
    <property type="molecule type" value="Genomic_DNA"/>
</dbReference>
<evidence type="ECO:0000256" key="1">
    <source>
        <dbReference type="ARBA" id="ARBA00023015"/>
    </source>
</evidence>
<sequence length="368" mass="40052" precursor="true">MRLWYRTIVCAQGFLPHFPENSRSVRNSRSHVTLQDVADAAGVSVSTASRSLNGLAEEYRIRESTAELVRESAKRLGFQPSLVARSLRLKKTGLVGMVVPDLSNPFFSAIAREVTVSAESEGFSTLLADSGDSVEKERTLIEQLVARKVESLVVCPVGVEFDHLKRVHQQGMPLVTVDRCSASSNLVQVTSDHLSGARQAIDFLVEHGHRRIGILQGLPGSLPCELRLQGARESLAHVGVEWDSELVAGDEFTLESGYRSACKLLKDSPEVTALFAMSTPNAFGAFRAAMEFGRSVPNDLSIIAFDDAPFAEFMEVPVTVVAQDIKKLGRTAAGLVIEQVKSNQAIENKTHKIPVELIARSSVGRVNS</sequence>
<name>A0A517T641_9PLAN</name>
<keyword evidence="1" id="KW-0805">Transcription regulation</keyword>
<dbReference type="GO" id="GO:0000976">
    <property type="term" value="F:transcription cis-regulatory region binding"/>
    <property type="evidence" value="ECO:0007669"/>
    <property type="project" value="TreeGrafter"/>
</dbReference>
<evidence type="ECO:0000313" key="6">
    <source>
        <dbReference type="Proteomes" id="UP000319976"/>
    </source>
</evidence>
<dbReference type="PANTHER" id="PTHR30146">
    <property type="entry name" value="LACI-RELATED TRANSCRIPTIONAL REPRESSOR"/>
    <property type="match status" value="1"/>
</dbReference>
<evidence type="ECO:0000256" key="2">
    <source>
        <dbReference type="ARBA" id="ARBA00023125"/>
    </source>
</evidence>
<dbReference type="CDD" id="cd01392">
    <property type="entry name" value="HTH_LacI"/>
    <property type="match status" value="1"/>
</dbReference>
<gene>
    <name evidence="5" type="primary">cytR</name>
    <name evidence="5" type="ORF">V22_10550</name>
</gene>
<evidence type="ECO:0000259" key="4">
    <source>
        <dbReference type="PROSITE" id="PS50932"/>
    </source>
</evidence>
<dbReference type="InterPro" id="IPR046335">
    <property type="entry name" value="LacI/GalR-like_sensor"/>
</dbReference>
<feature type="domain" description="HTH lacI-type" evidence="4">
    <location>
        <begin position="32"/>
        <end position="89"/>
    </location>
</feature>